<reference evidence="2" key="2">
    <citation type="submission" date="2020-05" db="UniProtKB">
        <authorList>
            <consortium name="EnsemblMetazoa"/>
        </authorList>
    </citation>
    <scope>IDENTIFICATION</scope>
    <source>
        <strain evidence="2">maculatus3</strain>
    </source>
</reference>
<evidence type="ECO:0000313" key="3">
    <source>
        <dbReference type="Proteomes" id="UP000075901"/>
    </source>
</evidence>
<dbReference type="InterPro" id="IPR003511">
    <property type="entry name" value="HORMA_dom"/>
</dbReference>
<accession>A0A182TAG1</accession>
<dbReference type="Proteomes" id="UP000075901">
    <property type="component" value="Unassembled WGS sequence"/>
</dbReference>
<sequence>MSSGTDKREIDVIVEMMEIYINSILYKRKLYPEAIFRIRKAYNIPVYVSIYTALNDYIAQTLKAARELIKNRKMRRMEVIIFKEQENPLESYVFELNYGGAASAKGNDENLSAFEEELRKSLLSLDGRMKDLKKLSDSADVKFKIKLHTTKLAYVKIGNDARLQSFPFVQERAADEVDEKCKIELLPVLQTSCVGVNVFVEEYSAA</sequence>
<dbReference type="SUPFAM" id="SSF56019">
    <property type="entry name" value="The spindle assembly checkpoint protein mad2"/>
    <property type="match status" value="1"/>
</dbReference>
<dbReference type="EnsemblMetazoa" id="AMAM022891-RA">
    <property type="protein sequence ID" value="AMAM022891-PA"/>
    <property type="gene ID" value="AMAM022891"/>
</dbReference>
<dbReference type="Pfam" id="PF02301">
    <property type="entry name" value="HORMA"/>
    <property type="match status" value="1"/>
</dbReference>
<feature type="domain" description="HORMA" evidence="1">
    <location>
        <begin position="7"/>
        <end position="200"/>
    </location>
</feature>
<dbReference type="InterPro" id="IPR045091">
    <property type="entry name" value="Mad2-like"/>
</dbReference>
<protein>
    <recommendedName>
        <fullName evidence="1">HORMA domain-containing protein</fullName>
    </recommendedName>
</protein>
<keyword evidence="3" id="KW-1185">Reference proteome</keyword>
<dbReference type="PANTHER" id="PTHR11842">
    <property type="entry name" value="MITOTIC SPINDLE ASSEMBLY CHECKPOINT PROTEIN MAD2"/>
    <property type="match status" value="1"/>
</dbReference>
<proteinExistence type="predicted"/>
<dbReference type="InterPro" id="IPR036570">
    <property type="entry name" value="HORMA_dom_sf"/>
</dbReference>
<dbReference type="VEuPathDB" id="VectorBase:AMAM022891"/>
<organism evidence="2 3">
    <name type="scientific">Anopheles maculatus</name>
    <dbReference type="NCBI Taxonomy" id="74869"/>
    <lineage>
        <taxon>Eukaryota</taxon>
        <taxon>Metazoa</taxon>
        <taxon>Ecdysozoa</taxon>
        <taxon>Arthropoda</taxon>
        <taxon>Hexapoda</taxon>
        <taxon>Insecta</taxon>
        <taxon>Pterygota</taxon>
        <taxon>Neoptera</taxon>
        <taxon>Endopterygota</taxon>
        <taxon>Diptera</taxon>
        <taxon>Nematocera</taxon>
        <taxon>Culicoidea</taxon>
        <taxon>Culicidae</taxon>
        <taxon>Anophelinae</taxon>
        <taxon>Anopheles</taxon>
        <taxon>Anopheles maculatus group</taxon>
    </lineage>
</organism>
<reference evidence="3" key="1">
    <citation type="submission" date="2013-09" db="EMBL/GenBank/DDBJ databases">
        <title>The Genome Sequence of Anopheles maculatus species B.</title>
        <authorList>
            <consortium name="The Broad Institute Genomics Platform"/>
            <person name="Neafsey D.E."/>
            <person name="Besansky N."/>
            <person name="Howell P."/>
            <person name="Walton C."/>
            <person name="Young S.K."/>
            <person name="Zeng Q."/>
            <person name="Gargeya S."/>
            <person name="Fitzgerald M."/>
            <person name="Haas B."/>
            <person name="Abouelleil A."/>
            <person name="Allen A.W."/>
            <person name="Alvarado L."/>
            <person name="Arachchi H.M."/>
            <person name="Berlin A.M."/>
            <person name="Chapman S.B."/>
            <person name="Gainer-Dewar J."/>
            <person name="Goldberg J."/>
            <person name="Griggs A."/>
            <person name="Gujja S."/>
            <person name="Hansen M."/>
            <person name="Howarth C."/>
            <person name="Imamovic A."/>
            <person name="Ireland A."/>
            <person name="Larimer J."/>
            <person name="McCowan C."/>
            <person name="Murphy C."/>
            <person name="Pearson M."/>
            <person name="Poon T.W."/>
            <person name="Priest M."/>
            <person name="Roberts A."/>
            <person name="Saif S."/>
            <person name="Shea T."/>
            <person name="Sisk P."/>
            <person name="Sykes S."/>
            <person name="Wortman J."/>
            <person name="Nusbaum C."/>
            <person name="Birren B."/>
        </authorList>
    </citation>
    <scope>NUCLEOTIDE SEQUENCE [LARGE SCALE GENOMIC DNA]</scope>
    <source>
        <strain evidence="3">maculatus3</strain>
    </source>
</reference>
<dbReference type="PROSITE" id="PS50815">
    <property type="entry name" value="HORMA"/>
    <property type="match status" value="1"/>
</dbReference>
<name>A0A182TAG1_9DIPT</name>
<dbReference type="AlphaFoldDB" id="A0A182TAG1"/>
<evidence type="ECO:0000313" key="2">
    <source>
        <dbReference type="EnsemblMetazoa" id="AMAM022891-PA"/>
    </source>
</evidence>
<evidence type="ECO:0000259" key="1">
    <source>
        <dbReference type="PROSITE" id="PS50815"/>
    </source>
</evidence>
<dbReference type="PANTHER" id="PTHR11842:SF10">
    <property type="entry name" value="MITOTIC SPINDLE ASSEMBLY CHECKPOINT PROTEIN MAD2B"/>
    <property type="match status" value="1"/>
</dbReference>
<dbReference type="GO" id="GO:0016035">
    <property type="term" value="C:zeta DNA polymerase complex"/>
    <property type="evidence" value="ECO:0007669"/>
    <property type="project" value="TreeGrafter"/>
</dbReference>
<dbReference type="Gene3D" id="3.30.900.10">
    <property type="entry name" value="HORMA domain"/>
    <property type="match status" value="1"/>
</dbReference>